<name>A0ACB7VHH6_DIOAL</name>
<keyword evidence="2" id="KW-1185">Reference proteome</keyword>
<evidence type="ECO:0000313" key="2">
    <source>
        <dbReference type="Proteomes" id="UP000827976"/>
    </source>
</evidence>
<accession>A0ACB7VHH6</accession>
<dbReference type="EMBL" id="CM037018">
    <property type="protein sequence ID" value="KAH7673694.1"/>
    <property type="molecule type" value="Genomic_DNA"/>
</dbReference>
<comment type="caution">
    <text evidence="1">The sequence shown here is derived from an EMBL/GenBank/DDBJ whole genome shotgun (WGS) entry which is preliminary data.</text>
</comment>
<organism evidence="1 2">
    <name type="scientific">Dioscorea alata</name>
    <name type="common">Purple yam</name>
    <dbReference type="NCBI Taxonomy" id="55571"/>
    <lineage>
        <taxon>Eukaryota</taxon>
        <taxon>Viridiplantae</taxon>
        <taxon>Streptophyta</taxon>
        <taxon>Embryophyta</taxon>
        <taxon>Tracheophyta</taxon>
        <taxon>Spermatophyta</taxon>
        <taxon>Magnoliopsida</taxon>
        <taxon>Liliopsida</taxon>
        <taxon>Dioscoreales</taxon>
        <taxon>Dioscoreaceae</taxon>
        <taxon>Dioscorea</taxon>
    </lineage>
</organism>
<reference evidence="2" key="1">
    <citation type="journal article" date="2022" name="Nat. Commun.">
        <title>Chromosome evolution and the genetic basis of agronomically important traits in greater yam.</title>
        <authorList>
            <person name="Bredeson J.V."/>
            <person name="Lyons J.B."/>
            <person name="Oniyinde I.O."/>
            <person name="Okereke N.R."/>
            <person name="Kolade O."/>
            <person name="Nnabue I."/>
            <person name="Nwadili C.O."/>
            <person name="Hribova E."/>
            <person name="Parker M."/>
            <person name="Nwogha J."/>
            <person name="Shu S."/>
            <person name="Carlson J."/>
            <person name="Kariba R."/>
            <person name="Muthemba S."/>
            <person name="Knop K."/>
            <person name="Barton G.J."/>
            <person name="Sherwood A.V."/>
            <person name="Lopez-Montes A."/>
            <person name="Asiedu R."/>
            <person name="Jamnadass R."/>
            <person name="Muchugi A."/>
            <person name="Goodstein D."/>
            <person name="Egesi C.N."/>
            <person name="Featherston J."/>
            <person name="Asfaw A."/>
            <person name="Simpson G.G."/>
            <person name="Dolezel J."/>
            <person name="Hendre P.S."/>
            <person name="Van Deynze A."/>
            <person name="Kumar P.L."/>
            <person name="Obidiegwu J.E."/>
            <person name="Bhattacharjee R."/>
            <person name="Rokhsar D.S."/>
        </authorList>
    </citation>
    <scope>NUCLEOTIDE SEQUENCE [LARGE SCALE GENOMIC DNA]</scope>
    <source>
        <strain evidence="2">cv. TDa95/00328</strain>
    </source>
</reference>
<gene>
    <name evidence="1" type="ORF">IHE45_08G024000</name>
</gene>
<dbReference type="Proteomes" id="UP000827976">
    <property type="component" value="Chromosome 8"/>
</dbReference>
<evidence type="ECO:0000313" key="1">
    <source>
        <dbReference type="EMBL" id="KAH7673694.1"/>
    </source>
</evidence>
<sequence>MGRMRRRECCEKDGELNKGLWTPEEDKKLIQHIEKHGHANWRALPKLAGLSRCGKSCRLRWINYLRPDVKRGNFTKEEENMIIKLHQSWGNKWSKIASCLPGRTDNEIKNIWNIYLKKQIQNKSTNPPNDQTPTSSSSSSSSSSMNSCAFNNQNEGDGTSKQNHEPSNNIDLFDDLEVEHWLMLEESHGLINNENIENNNNNNNNKEGDDDEEDPTKFIDDEMDYQIEPEFWSLIDDQTCFNETISQDESRTMVENKSWLAYLEEELGLKE</sequence>
<proteinExistence type="predicted"/>
<protein>
    <submittedName>
        <fullName evidence="1">Transcription factor Myb domain-containing protein</fullName>
    </submittedName>
</protein>